<reference evidence="2 3" key="1">
    <citation type="journal article" date="2010" name="Cell">
        <title>The genome of Naegleria gruberi illuminates early eukaryotic versatility.</title>
        <authorList>
            <person name="Fritz-Laylin L.K."/>
            <person name="Prochnik S.E."/>
            <person name="Ginger M.L."/>
            <person name="Dacks J.B."/>
            <person name="Carpenter M.L."/>
            <person name="Field M.C."/>
            <person name="Kuo A."/>
            <person name="Paredez A."/>
            <person name="Chapman J."/>
            <person name="Pham J."/>
            <person name="Shu S."/>
            <person name="Neupane R."/>
            <person name="Cipriano M."/>
            <person name="Mancuso J."/>
            <person name="Tu H."/>
            <person name="Salamov A."/>
            <person name="Lindquist E."/>
            <person name="Shapiro H."/>
            <person name="Lucas S."/>
            <person name="Grigoriev I.V."/>
            <person name="Cande W.Z."/>
            <person name="Fulton C."/>
            <person name="Rokhsar D.S."/>
            <person name="Dawson S.C."/>
        </authorList>
    </citation>
    <scope>NUCLEOTIDE SEQUENCE [LARGE SCALE GENOMIC DNA]</scope>
    <source>
        <strain evidence="2 3">NEG-M</strain>
    </source>
</reference>
<evidence type="ECO:0000259" key="1">
    <source>
        <dbReference type="Pfam" id="PF00326"/>
    </source>
</evidence>
<dbReference type="InterPro" id="IPR029058">
    <property type="entry name" value="AB_hydrolase_fold"/>
</dbReference>
<dbReference type="GO" id="GO:0008236">
    <property type="term" value="F:serine-type peptidase activity"/>
    <property type="evidence" value="ECO:0007669"/>
    <property type="project" value="InterPro"/>
</dbReference>
<dbReference type="InterPro" id="IPR001375">
    <property type="entry name" value="Peptidase_S9_cat"/>
</dbReference>
<dbReference type="EMBL" id="GG739209">
    <property type="protein sequence ID" value="EFC35466.1"/>
    <property type="molecule type" value="Genomic_DNA"/>
</dbReference>
<protein>
    <submittedName>
        <fullName evidence="2">Predicted protein</fullName>
    </submittedName>
</protein>
<dbReference type="eggNOG" id="KOG1552">
    <property type="taxonomic scope" value="Eukaryota"/>
</dbReference>
<dbReference type="VEuPathDB" id="AmoebaDB:NAEGRDRAFT_76879"/>
<keyword evidence="3" id="KW-1185">Reference proteome</keyword>
<evidence type="ECO:0000313" key="2">
    <source>
        <dbReference type="EMBL" id="EFC35466.1"/>
    </source>
</evidence>
<feature type="domain" description="Peptidase S9 prolyl oligopeptidase catalytic" evidence="1">
    <location>
        <begin position="76"/>
        <end position="130"/>
    </location>
</feature>
<dbReference type="PANTHER" id="PTHR12277">
    <property type="entry name" value="ALPHA/BETA HYDROLASE DOMAIN-CONTAINING PROTEIN"/>
    <property type="match status" value="1"/>
</dbReference>
<dbReference type="KEGG" id="ngr:NAEGRDRAFT_76879"/>
<dbReference type="STRING" id="5762.D2W636"/>
<dbReference type="RefSeq" id="XP_002668210.1">
    <property type="nucleotide sequence ID" value="XM_002668164.1"/>
</dbReference>
<dbReference type="PANTHER" id="PTHR12277:SF81">
    <property type="entry name" value="PROTEIN ABHD13"/>
    <property type="match status" value="1"/>
</dbReference>
<dbReference type="GO" id="GO:0006508">
    <property type="term" value="P:proteolysis"/>
    <property type="evidence" value="ECO:0007669"/>
    <property type="project" value="InterPro"/>
</dbReference>
<dbReference type="InParanoid" id="D2W636"/>
<dbReference type="Gene3D" id="3.40.50.1820">
    <property type="entry name" value="alpha/beta hydrolase"/>
    <property type="match status" value="1"/>
</dbReference>
<organism evidence="3">
    <name type="scientific">Naegleria gruberi</name>
    <name type="common">Amoeba</name>
    <dbReference type="NCBI Taxonomy" id="5762"/>
    <lineage>
        <taxon>Eukaryota</taxon>
        <taxon>Discoba</taxon>
        <taxon>Heterolobosea</taxon>
        <taxon>Tetramitia</taxon>
        <taxon>Eutetramitia</taxon>
        <taxon>Vahlkampfiidae</taxon>
        <taxon>Naegleria</taxon>
    </lineage>
</organism>
<feature type="non-terminal residue" evidence="2">
    <location>
        <position position="1"/>
    </location>
</feature>
<dbReference type="GeneID" id="8856380"/>
<proteinExistence type="predicted"/>
<dbReference type="OrthoDB" id="446723at2759"/>
<dbReference type="Pfam" id="PF00326">
    <property type="entry name" value="Peptidase_S9"/>
    <property type="match status" value="1"/>
</dbReference>
<accession>D2W636</accession>
<dbReference type="OMA" id="FCRIHRI"/>
<dbReference type="Proteomes" id="UP000006671">
    <property type="component" value="Unassembled WGS sequence"/>
</dbReference>
<name>D2W636_NAEGR</name>
<dbReference type="SUPFAM" id="SSF53474">
    <property type="entry name" value="alpha/beta-Hydrolases"/>
    <property type="match status" value="1"/>
</dbReference>
<evidence type="ECO:0000313" key="3">
    <source>
        <dbReference type="Proteomes" id="UP000006671"/>
    </source>
</evidence>
<dbReference type="AlphaFoldDB" id="D2W636"/>
<gene>
    <name evidence="2" type="ORF">NAEGRDRAFT_76879</name>
</gene>
<sequence length="156" mass="17516">VYESAEAAYNYLVNNEKIDPADIVIFGISIGTGPSSYLAEKYPVGGLILQTPLKSILHVGLGRSFLAPIVPFMRPYDMFCNIHKVSNIKAPTLIIHGDRDSIVPYSHGKEIYENAKNKFKFITVPGADHNDIFDYYSILDFKEDIKEVFKATNLNE</sequence>